<sequence length="324" mass="35576">MDVLRRNIGLHADAVGVDVATADAQELRRAQRGPRLEARQSPGPHDAGLVGSASEDDAPVPAAVVRSTLRAEAAEFAPAVVEKMTLRAEAAQFFPAERTAIPTAGGARWRCTCGAVVFSGIPAAALPPFVRPSRDGWRHRGPRGLRAPGLLTGDVFCEVLADAIADRVEGTLPGDGRCNGGGLTADSTKQPKPECSDIDSLHAQELEAKLATWRRQAPSAQIFVLRRLKLRAVEAAWRQHAQEVEAQAATWRREWSSRPFVRRLAELDRACACEPRRADEQLYCKSEQHGSSSQRLPFRFAPNSFRPPDFQTDGDPRREDRRKR</sequence>
<evidence type="ECO:0000313" key="2">
    <source>
        <dbReference type="EMBL" id="CAK0821338.1"/>
    </source>
</evidence>
<comment type="caution">
    <text evidence="2">The sequence shown here is derived from an EMBL/GenBank/DDBJ whole genome shotgun (WGS) entry which is preliminary data.</text>
</comment>
<dbReference type="EMBL" id="CAUYUJ010007608">
    <property type="protein sequence ID" value="CAK0821338.1"/>
    <property type="molecule type" value="Genomic_DNA"/>
</dbReference>
<feature type="region of interest" description="Disordered" evidence="1">
    <location>
        <begin position="30"/>
        <end position="55"/>
    </location>
</feature>
<evidence type="ECO:0000256" key="1">
    <source>
        <dbReference type="SAM" id="MobiDB-lite"/>
    </source>
</evidence>
<keyword evidence="3" id="KW-1185">Reference proteome</keyword>
<reference evidence="2" key="1">
    <citation type="submission" date="2023-10" db="EMBL/GenBank/DDBJ databases">
        <authorList>
            <person name="Chen Y."/>
            <person name="Shah S."/>
            <person name="Dougan E. K."/>
            <person name="Thang M."/>
            <person name="Chan C."/>
        </authorList>
    </citation>
    <scope>NUCLEOTIDE SEQUENCE [LARGE SCALE GENOMIC DNA]</scope>
</reference>
<gene>
    <name evidence="2" type="ORF">PCOR1329_LOCUS22690</name>
</gene>
<feature type="region of interest" description="Disordered" evidence="1">
    <location>
        <begin position="285"/>
        <end position="324"/>
    </location>
</feature>
<dbReference type="Proteomes" id="UP001189429">
    <property type="component" value="Unassembled WGS sequence"/>
</dbReference>
<evidence type="ECO:0000313" key="3">
    <source>
        <dbReference type="Proteomes" id="UP001189429"/>
    </source>
</evidence>
<name>A0ABN9RQ33_9DINO</name>
<accession>A0ABN9RQ33</accession>
<feature type="compositionally biased region" description="Basic and acidic residues" evidence="1">
    <location>
        <begin position="314"/>
        <end position="324"/>
    </location>
</feature>
<protein>
    <submittedName>
        <fullName evidence="2">Uncharacterized protein</fullName>
    </submittedName>
</protein>
<organism evidence="2 3">
    <name type="scientific">Prorocentrum cordatum</name>
    <dbReference type="NCBI Taxonomy" id="2364126"/>
    <lineage>
        <taxon>Eukaryota</taxon>
        <taxon>Sar</taxon>
        <taxon>Alveolata</taxon>
        <taxon>Dinophyceae</taxon>
        <taxon>Prorocentrales</taxon>
        <taxon>Prorocentraceae</taxon>
        <taxon>Prorocentrum</taxon>
    </lineage>
</organism>
<proteinExistence type="predicted"/>